<proteinExistence type="predicted"/>
<feature type="region of interest" description="Disordered" evidence="1">
    <location>
        <begin position="1"/>
        <end position="31"/>
    </location>
</feature>
<comment type="caution">
    <text evidence="3">The sequence shown here is derived from an EMBL/GenBank/DDBJ whole genome shotgun (WGS) entry which is preliminary data.</text>
</comment>
<feature type="compositionally biased region" description="Polar residues" evidence="1">
    <location>
        <begin position="216"/>
        <end position="226"/>
    </location>
</feature>
<dbReference type="Proteomes" id="UP000430079">
    <property type="component" value="Unassembled WGS sequence"/>
</dbReference>
<evidence type="ECO:0000313" key="4">
    <source>
        <dbReference type="Proteomes" id="UP000430079"/>
    </source>
</evidence>
<accession>A0A640T3F6</accession>
<feature type="transmembrane region" description="Helical" evidence="2">
    <location>
        <begin position="118"/>
        <end position="136"/>
    </location>
</feature>
<sequence length="256" mass="27317">MTAPLTPRDNQPPEEPRHPEAAPAADHGGLGGPELARELREGALIALLVAVTGVLLGLLWNWLAPHVPLVADTRNVYLKNTEGEESIGADGTFLLLAFAFGVLTTAVVFLFRRRGGIPLVVALVVGGLLGATLGWMTGMWLGPTPDVVAHAKQVGPGVVFDGPLRLQAKGALLAWPMGAMVAQLVLSALFGPRDPMPEAPYWLQGQHGEQGPHAQQAPQDQETPRAQQAPLAQETPQQEVPDRLREHHDRKPPAEG</sequence>
<feature type="region of interest" description="Disordered" evidence="1">
    <location>
        <begin position="199"/>
        <end position="256"/>
    </location>
</feature>
<feature type="transmembrane region" description="Helical" evidence="2">
    <location>
        <begin position="93"/>
        <end position="111"/>
    </location>
</feature>
<reference evidence="3 4" key="1">
    <citation type="submission" date="2019-12" db="EMBL/GenBank/DDBJ databases">
        <title>Whole genome shotgun sequence of Streptomyces hygroscopicus subsp. glebosus NBRC 13786.</title>
        <authorList>
            <person name="Ichikawa N."/>
            <person name="Kimura A."/>
            <person name="Kitahashi Y."/>
            <person name="Komaki H."/>
            <person name="Tamura T."/>
        </authorList>
    </citation>
    <scope>NUCLEOTIDE SEQUENCE [LARGE SCALE GENOMIC DNA]</scope>
    <source>
        <strain evidence="3 4">NBRC 13786</strain>
    </source>
</reference>
<gene>
    <name evidence="3" type="ORF">Sgleb_55990</name>
</gene>
<feature type="compositionally biased region" description="Basic and acidic residues" evidence="1">
    <location>
        <begin position="240"/>
        <end position="256"/>
    </location>
</feature>
<feature type="transmembrane region" description="Helical" evidence="2">
    <location>
        <begin position="172"/>
        <end position="191"/>
    </location>
</feature>
<keyword evidence="2" id="KW-0812">Transmembrane</keyword>
<evidence type="ECO:0000256" key="1">
    <source>
        <dbReference type="SAM" id="MobiDB-lite"/>
    </source>
</evidence>
<organism evidence="3 4">
    <name type="scientific">Streptomyces glebosus</name>
    <dbReference type="NCBI Taxonomy" id="249580"/>
    <lineage>
        <taxon>Bacteria</taxon>
        <taxon>Bacillati</taxon>
        <taxon>Actinomycetota</taxon>
        <taxon>Actinomycetes</taxon>
        <taxon>Kitasatosporales</taxon>
        <taxon>Streptomycetaceae</taxon>
        <taxon>Streptomyces</taxon>
    </lineage>
</organism>
<evidence type="ECO:0000256" key="2">
    <source>
        <dbReference type="SAM" id="Phobius"/>
    </source>
</evidence>
<keyword evidence="2" id="KW-0472">Membrane</keyword>
<protein>
    <recommendedName>
        <fullName evidence="5">ABC transporter permease</fullName>
    </recommendedName>
</protein>
<feature type="transmembrane region" description="Helical" evidence="2">
    <location>
        <begin position="43"/>
        <end position="63"/>
    </location>
</feature>
<dbReference type="AlphaFoldDB" id="A0A640T3F6"/>
<keyword evidence="2" id="KW-1133">Transmembrane helix</keyword>
<evidence type="ECO:0008006" key="5">
    <source>
        <dbReference type="Google" id="ProtNLM"/>
    </source>
</evidence>
<keyword evidence="4" id="KW-1185">Reference proteome</keyword>
<dbReference type="EMBL" id="BLIO01000001">
    <property type="protein sequence ID" value="GFE17552.1"/>
    <property type="molecule type" value="Genomic_DNA"/>
</dbReference>
<name>A0A640T3F6_9ACTN</name>
<evidence type="ECO:0000313" key="3">
    <source>
        <dbReference type="EMBL" id="GFE17552.1"/>
    </source>
</evidence>